<dbReference type="InterPro" id="IPR003593">
    <property type="entry name" value="AAA+_ATPase"/>
</dbReference>
<evidence type="ECO:0000256" key="6">
    <source>
        <dbReference type="ARBA" id="ARBA00022741"/>
    </source>
</evidence>
<keyword evidence="7 11" id="KW-0067">ATP-binding</keyword>
<feature type="domain" description="ABC transporter" evidence="10">
    <location>
        <begin position="3"/>
        <end position="239"/>
    </location>
</feature>
<dbReference type="InterPro" id="IPR017871">
    <property type="entry name" value="ABC_transporter-like_CS"/>
</dbReference>
<evidence type="ECO:0000256" key="8">
    <source>
        <dbReference type="ARBA" id="ARBA00022967"/>
    </source>
</evidence>
<dbReference type="Gene3D" id="3.40.50.300">
    <property type="entry name" value="P-loop containing nucleotide triphosphate hydrolases"/>
    <property type="match status" value="2"/>
</dbReference>
<dbReference type="RefSeq" id="WP_275569851.1">
    <property type="nucleotide sequence ID" value="NZ_JARGYC010000126.1"/>
</dbReference>
<evidence type="ECO:0000256" key="4">
    <source>
        <dbReference type="ARBA" id="ARBA00022597"/>
    </source>
</evidence>
<feature type="domain" description="ABC transporter" evidence="10">
    <location>
        <begin position="249"/>
        <end position="494"/>
    </location>
</feature>
<keyword evidence="3" id="KW-1003">Cell membrane</keyword>
<evidence type="ECO:0000256" key="5">
    <source>
        <dbReference type="ARBA" id="ARBA00022737"/>
    </source>
</evidence>
<evidence type="ECO:0000259" key="10">
    <source>
        <dbReference type="PROSITE" id="PS50893"/>
    </source>
</evidence>
<keyword evidence="2" id="KW-0813">Transport</keyword>
<evidence type="ECO:0000256" key="7">
    <source>
        <dbReference type="ARBA" id="ARBA00022840"/>
    </source>
</evidence>
<comment type="caution">
    <text evidence="11">The sequence shown here is derived from an EMBL/GenBank/DDBJ whole genome shotgun (WGS) entry which is preliminary data.</text>
</comment>
<dbReference type="CDD" id="cd03215">
    <property type="entry name" value="ABC_Carb_Monos_II"/>
    <property type="match status" value="1"/>
</dbReference>
<comment type="subcellular location">
    <subcellularLocation>
        <location evidence="1">Cell membrane</location>
        <topology evidence="1">Peripheral membrane protein</topology>
    </subcellularLocation>
</comment>
<evidence type="ECO:0000256" key="3">
    <source>
        <dbReference type="ARBA" id="ARBA00022475"/>
    </source>
</evidence>
<dbReference type="AlphaFoldDB" id="A0AAE3NZT4"/>
<dbReference type="PANTHER" id="PTHR43790">
    <property type="entry name" value="CARBOHYDRATE TRANSPORT ATP-BINDING PROTEIN MG119-RELATED"/>
    <property type="match status" value="1"/>
</dbReference>
<dbReference type="PANTHER" id="PTHR43790:SF9">
    <property type="entry name" value="GALACTOFURANOSE TRANSPORTER ATP-BINDING PROTEIN YTFR"/>
    <property type="match status" value="1"/>
</dbReference>
<dbReference type="GO" id="GO:0016887">
    <property type="term" value="F:ATP hydrolysis activity"/>
    <property type="evidence" value="ECO:0007669"/>
    <property type="project" value="InterPro"/>
</dbReference>
<keyword evidence="4" id="KW-0762">Sugar transport</keyword>
<evidence type="ECO:0000256" key="2">
    <source>
        <dbReference type="ARBA" id="ARBA00022448"/>
    </source>
</evidence>
<dbReference type="Pfam" id="PF00005">
    <property type="entry name" value="ABC_tran"/>
    <property type="match status" value="2"/>
</dbReference>
<dbReference type="InterPro" id="IPR003439">
    <property type="entry name" value="ABC_transporter-like_ATP-bd"/>
</dbReference>
<name>A0AAE3NZT4_9RHOB</name>
<accession>A0AAE3NZT4</accession>
<dbReference type="PROSITE" id="PS00211">
    <property type="entry name" value="ABC_TRANSPORTER_1"/>
    <property type="match status" value="1"/>
</dbReference>
<reference evidence="11" key="1">
    <citation type="submission" date="2023-03" db="EMBL/GenBank/DDBJ databases">
        <title>Multiphase analysis and comparison of six strains from genera Psychromarinibacter, Lutimaribacter, and Maritimibacter, including a novel species: Psychromarinibacter sediminicola sp. nov.</title>
        <authorList>
            <person name="Wang Y.-H."/>
            <person name="Ye M.-Q."/>
            <person name="Du Z.-J."/>
        </authorList>
    </citation>
    <scope>NUCLEOTIDE SEQUENCE</scope>
    <source>
        <strain evidence="11">C21-152</strain>
    </source>
</reference>
<dbReference type="GO" id="GO:0005886">
    <property type="term" value="C:plasma membrane"/>
    <property type="evidence" value="ECO:0007669"/>
    <property type="project" value="UniProtKB-SubCell"/>
</dbReference>
<dbReference type="GO" id="GO:0005524">
    <property type="term" value="F:ATP binding"/>
    <property type="evidence" value="ECO:0007669"/>
    <property type="project" value="UniProtKB-KW"/>
</dbReference>
<dbReference type="PROSITE" id="PS50893">
    <property type="entry name" value="ABC_TRANSPORTER_2"/>
    <property type="match status" value="2"/>
</dbReference>
<dbReference type="Proteomes" id="UP001220964">
    <property type="component" value="Unassembled WGS sequence"/>
</dbReference>
<keyword evidence="12" id="KW-1185">Reference proteome</keyword>
<organism evidence="11 12">
    <name type="scientific">Psychromarinibacter sediminicola</name>
    <dbReference type="NCBI Taxonomy" id="3033385"/>
    <lineage>
        <taxon>Bacteria</taxon>
        <taxon>Pseudomonadati</taxon>
        <taxon>Pseudomonadota</taxon>
        <taxon>Alphaproteobacteria</taxon>
        <taxon>Rhodobacterales</taxon>
        <taxon>Paracoccaceae</taxon>
        <taxon>Psychromarinibacter</taxon>
    </lineage>
</organism>
<keyword evidence="9" id="KW-0472">Membrane</keyword>
<dbReference type="EMBL" id="JARGYC010000126">
    <property type="protein sequence ID" value="MDF0603737.1"/>
    <property type="molecule type" value="Genomic_DNA"/>
</dbReference>
<protein>
    <submittedName>
        <fullName evidence="11">Sugar ABC transporter ATP-binding protein</fullName>
    </submittedName>
</protein>
<keyword evidence="5" id="KW-0677">Repeat</keyword>
<dbReference type="InterPro" id="IPR027417">
    <property type="entry name" value="P-loop_NTPase"/>
</dbReference>
<gene>
    <name evidence="11" type="ORF">P1J78_23740</name>
</gene>
<dbReference type="CDD" id="cd03216">
    <property type="entry name" value="ABC_Carb_Monos_I"/>
    <property type="match status" value="1"/>
</dbReference>
<evidence type="ECO:0000313" key="11">
    <source>
        <dbReference type="EMBL" id="MDF0603737.1"/>
    </source>
</evidence>
<dbReference type="SMART" id="SM00382">
    <property type="entry name" value="AAA"/>
    <property type="match status" value="2"/>
</dbReference>
<evidence type="ECO:0000313" key="12">
    <source>
        <dbReference type="Proteomes" id="UP001220964"/>
    </source>
</evidence>
<keyword evidence="6" id="KW-0547">Nucleotide-binding</keyword>
<dbReference type="FunFam" id="3.40.50.300:FF:000127">
    <property type="entry name" value="Ribose import ATP-binding protein RbsA"/>
    <property type="match status" value="1"/>
</dbReference>
<dbReference type="InterPro" id="IPR050107">
    <property type="entry name" value="ABC_carbohydrate_import_ATPase"/>
</dbReference>
<evidence type="ECO:0000256" key="1">
    <source>
        <dbReference type="ARBA" id="ARBA00004202"/>
    </source>
</evidence>
<evidence type="ECO:0000256" key="9">
    <source>
        <dbReference type="ARBA" id="ARBA00023136"/>
    </source>
</evidence>
<proteinExistence type="predicted"/>
<sequence length="502" mass="54556">MLLTIEDLTKTFPGTVALDGVCFDLRAGEVHALLGENGAGKSTLVKCLTGVHARDSGTIWLEGKEISPASTLEAQEAGIGTVYQEVNLLPNLTVAENLTFGRQPTRFGMVSGRKMRAEAEAMLAGYGLDHVNVTRELGTYSVAVQQIVAIARAVALSGKVLILDEPTASLDARETETLFQVVRGLRERGLGIVFISHFLDQVFEISDRLTVLRNGRHITTADTAGMDRLELIHHMLGHELEEAEGRRRHRQGGVERLQVRGLARRGKIEPFDLTVREGEVIGLAGLLGSGRTETADVLFGRTPPDRGDATDADGPIDLRTPRTAIAAGFGYAPEDRKTDGVIADLSVRENIALALQARRGWTKPIPRAEQRRLANDYIRRLDIRTPGAEKAVGDLSGGNQQKVVLARWLAMNPRFLILDEPTRGIDVGAHAEILKLIGELTAQGMSILLISSEFDELIAASDRVIVVRDRRHVSELVGEEIETGRIIDAIAAHENGEGAMTP</sequence>
<keyword evidence="8" id="KW-1278">Translocase</keyword>
<dbReference type="SUPFAM" id="SSF52540">
    <property type="entry name" value="P-loop containing nucleoside triphosphate hydrolases"/>
    <property type="match status" value="2"/>
</dbReference>